<keyword evidence="5" id="KW-0808">Transferase</keyword>
<feature type="domain" description="HTH arsR-type" evidence="4">
    <location>
        <begin position="17"/>
        <end position="112"/>
    </location>
</feature>
<dbReference type="InterPro" id="IPR036388">
    <property type="entry name" value="WH-like_DNA-bd_sf"/>
</dbReference>
<dbReference type="GO" id="GO:0003700">
    <property type="term" value="F:DNA-binding transcription factor activity"/>
    <property type="evidence" value="ECO:0007669"/>
    <property type="project" value="InterPro"/>
</dbReference>
<keyword evidence="5" id="KW-0489">Methyltransferase</keyword>
<proteinExistence type="predicted"/>
<dbReference type="GO" id="GO:0032259">
    <property type="term" value="P:methylation"/>
    <property type="evidence" value="ECO:0007669"/>
    <property type="project" value="UniProtKB-KW"/>
</dbReference>
<dbReference type="InterPro" id="IPR011991">
    <property type="entry name" value="ArsR-like_HTH"/>
</dbReference>
<dbReference type="GO" id="GO:0003677">
    <property type="term" value="F:DNA binding"/>
    <property type="evidence" value="ECO:0007669"/>
    <property type="project" value="UniProtKB-KW"/>
</dbReference>
<dbReference type="CDD" id="cd02440">
    <property type="entry name" value="AdoMet_MTases"/>
    <property type="match status" value="1"/>
</dbReference>
<keyword evidence="1" id="KW-0805">Transcription regulation</keyword>
<dbReference type="InterPro" id="IPR036390">
    <property type="entry name" value="WH_DNA-bd_sf"/>
</dbReference>
<dbReference type="Gene3D" id="3.40.50.150">
    <property type="entry name" value="Vaccinia Virus protein VP39"/>
    <property type="match status" value="1"/>
</dbReference>
<dbReference type="Gene3D" id="1.10.10.10">
    <property type="entry name" value="Winged helix-like DNA-binding domain superfamily/Winged helix DNA-binding domain"/>
    <property type="match status" value="1"/>
</dbReference>
<dbReference type="InterPro" id="IPR051081">
    <property type="entry name" value="HTH_MetalResp_TranReg"/>
</dbReference>
<protein>
    <submittedName>
        <fullName evidence="5">Transcriptional regulator, ArsR family / Methyltransferase fusion</fullName>
    </submittedName>
</protein>
<evidence type="ECO:0000256" key="3">
    <source>
        <dbReference type="ARBA" id="ARBA00023163"/>
    </source>
</evidence>
<dbReference type="InterPro" id="IPR029063">
    <property type="entry name" value="SAM-dependent_MTases_sf"/>
</dbReference>
<evidence type="ECO:0000256" key="2">
    <source>
        <dbReference type="ARBA" id="ARBA00023125"/>
    </source>
</evidence>
<organism evidence="5 6">
    <name type="scientific">Labilithrix luteola</name>
    <dbReference type="NCBI Taxonomy" id="1391654"/>
    <lineage>
        <taxon>Bacteria</taxon>
        <taxon>Pseudomonadati</taxon>
        <taxon>Myxococcota</taxon>
        <taxon>Polyangia</taxon>
        <taxon>Polyangiales</taxon>
        <taxon>Labilitrichaceae</taxon>
        <taxon>Labilithrix</taxon>
    </lineage>
</organism>
<dbReference type="PANTHER" id="PTHR33154:SF33">
    <property type="entry name" value="TRANSCRIPTIONAL REPRESSOR SDPR"/>
    <property type="match status" value="1"/>
</dbReference>
<dbReference type="PROSITE" id="PS50987">
    <property type="entry name" value="HTH_ARSR_2"/>
    <property type="match status" value="1"/>
</dbReference>
<dbReference type="CDD" id="cd00090">
    <property type="entry name" value="HTH_ARSR"/>
    <property type="match status" value="1"/>
</dbReference>
<dbReference type="Proteomes" id="UP000064967">
    <property type="component" value="Chromosome"/>
</dbReference>
<dbReference type="InterPro" id="IPR013217">
    <property type="entry name" value="Methyltransf_12"/>
</dbReference>
<dbReference type="PANTHER" id="PTHR33154">
    <property type="entry name" value="TRANSCRIPTIONAL REGULATOR, ARSR FAMILY"/>
    <property type="match status" value="1"/>
</dbReference>
<evidence type="ECO:0000256" key="1">
    <source>
        <dbReference type="ARBA" id="ARBA00023015"/>
    </source>
</evidence>
<dbReference type="SUPFAM" id="SSF46785">
    <property type="entry name" value="Winged helix' DNA-binding domain"/>
    <property type="match status" value="1"/>
</dbReference>
<dbReference type="SMART" id="SM00418">
    <property type="entry name" value="HTH_ARSR"/>
    <property type="match status" value="1"/>
</dbReference>
<dbReference type="SUPFAM" id="SSF53335">
    <property type="entry name" value="S-adenosyl-L-methionine-dependent methyltransferases"/>
    <property type="match status" value="1"/>
</dbReference>
<keyword evidence="3" id="KW-0804">Transcription</keyword>
<dbReference type="Pfam" id="PF12840">
    <property type="entry name" value="HTH_20"/>
    <property type="match status" value="1"/>
</dbReference>
<evidence type="ECO:0000259" key="4">
    <source>
        <dbReference type="PROSITE" id="PS50987"/>
    </source>
</evidence>
<keyword evidence="2" id="KW-0238">DNA-binding</keyword>
<dbReference type="KEGG" id="llu:AKJ09_07761"/>
<sequence length="345" mass="37490">MTSLAFIRMIEYIEAVLDGAVAQPRWELYRVLAEPVRLRLLALAAEEELAIGELASLLGESQPNVSRHLTPLKQAGLVLVRRQGTRAFVRIAEAAAVDPVVADALASGRALCEGDGSLGRIAEVLRERDQVAREFFAQEPASTEPEELLEATRAYVAALACLLPRRALAIDAGTGDGAQLDVLAPAFERVIAVDRSAAQLERARARVQKRSYANVQLFKAELGAPELREHVGEGADVVFASRILHHAPRPIDLMRQLTQLARKADAGPGSGGAVIVVDYARHDDESMRDEADLWLGFDSSELSRLGREAGLSSPHVIRLPAAWCGRGKDAHLPWQVMVARRDDNG</sequence>
<dbReference type="NCBIfam" id="NF033788">
    <property type="entry name" value="HTH_metalloreg"/>
    <property type="match status" value="1"/>
</dbReference>
<evidence type="ECO:0000313" key="6">
    <source>
        <dbReference type="Proteomes" id="UP000064967"/>
    </source>
</evidence>
<dbReference type="GO" id="GO:0008168">
    <property type="term" value="F:methyltransferase activity"/>
    <property type="evidence" value="ECO:0007669"/>
    <property type="project" value="UniProtKB-KW"/>
</dbReference>
<evidence type="ECO:0000313" key="5">
    <source>
        <dbReference type="EMBL" id="AKV01098.1"/>
    </source>
</evidence>
<dbReference type="PRINTS" id="PR00778">
    <property type="entry name" value="HTHARSR"/>
</dbReference>
<dbReference type="Pfam" id="PF08242">
    <property type="entry name" value="Methyltransf_12"/>
    <property type="match status" value="1"/>
</dbReference>
<accession>A0A0K1Q5T5</accession>
<keyword evidence="6" id="KW-1185">Reference proteome</keyword>
<dbReference type="STRING" id="1391654.AKJ09_07761"/>
<name>A0A0K1Q5T5_9BACT</name>
<dbReference type="EMBL" id="CP012333">
    <property type="protein sequence ID" value="AKV01098.1"/>
    <property type="molecule type" value="Genomic_DNA"/>
</dbReference>
<gene>
    <name evidence="5" type="ORF">AKJ09_07761</name>
</gene>
<dbReference type="AlphaFoldDB" id="A0A0K1Q5T5"/>
<dbReference type="InterPro" id="IPR001845">
    <property type="entry name" value="HTH_ArsR_DNA-bd_dom"/>
</dbReference>
<reference evidence="5 6" key="1">
    <citation type="submission" date="2015-08" db="EMBL/GenBank/DDBJ databases">
        <authorList>
            <person name="Babu N.S."/>
            <person name="Beckwith C.J."/>
            <person name="Beseler K.G."/>
            <person name="Brison A."/>
            <person name="Carone J.V."/>
            <person name="Caskin T.P."/>
            <person name="Diamond M."/>
            <person name="Durham M.E."/>
            <person name="Foxe J.M."/>
            <person name="Go M."/>
            <person name="Henderson B.A."/>
            <person name="Jones I.B."/>
            <person name="McGettigan J.A."/>
            <person name="Micheletti S.J."/>
            <person name="Nasrallah M.E."/>
            <person name="Ortiz D."/>
            <person name="Piller C.R."/>
            <person name="Privatt S.R."/>
            <person name="Schneider S.L."/>
            <person name="Sharp S."/>
            <person name="Smith T.C."/>
            <person name="Stanton J.D."/>
            <person name="Ullery H.E."/>
            <person name="Wilson R.J."/>
            <person name="Serrano M.G."/>
            <person name="Buck G."/>
            <person name="Lee V."/>
            <person name="Wang Y."/>
            <person name="Carvalho R."/>
            <person name="Voegtly L."/>
            <person name="Shi R."/>
            <person name="Duckworth R."/>
            <person name="Johnson A."/>
            <person name="Loviza R."/>
            <person name="Walstead R."/>
            <person name="Shah Z."/>
            <person name="Kiflezghi M."/>
            <person name="Wade K."/>
            <person name="Ball S.L."/>
            <person name="Bradley K.W."/>
            <person name="Asai D.J."/>
            <person name="Bowman C.A."/>
            <person name="Russell D.A."/>
            <person name="Pope W.H."/>
            <person name="Jacobs-Sera D."/>
            <person name="Hendrix R.W."/>
            <person name="Hatfull G.F."/>
        </authorList>
    </citation>
    <scope>NUCLEOTIDE SEQUENCE [LARGE SCALE GENOMIC DNA]</scope>
    <source>
        <strain evidence="5 6">DSM 27648</strain>
    </source>
</reference>